<gene>
    <name evidence="3" type="ORF">CPELLU_LOCUS16640</name>
</gene>
<keyword evidence="2" id="KW-0472">Membrane</keyword>
<feature type="compositionally biased region" description="Basic residues" evidence="1">
    <location>
        <begin position="44"/>
        <end position="64"/>
    </location>
</feature>
<evidence type="ECO:0000256" key="2">
    <source>
        <dbReference type="SAM" id="Phobius"/>
    </source>
</evidence>
<protein>
    <submittedName>
        <fullName evidence="3">8781_t:CDS:1</fullName>
    </submittedName>
</protein>
<keyword evidence="2" id="KW-1133">Transmembrane helix</keyword>
<accession>A0A9N9JJJ5</accession>
<feature type="region of interest" description="Disordered" evidence="1">
    <location>
        <begin position="1"/>
        <end position="85"/>
    </location>
</feature>
<feature type="transmembrane region" description="Helical" evidence="2">
    <location>
        <begin position="95"/>
        <end position="119"/>
    </location>
</feature>
<reference evidence="3" key="1">
    <citation type="submission" date="2021-06" db="EMBL/GenBank/DDBJ databases">
        <authorList>
            <person name="Kallberg Y."/>
            <person name="Tangrot J."/>
            <person name="Rosling A."/>
        </authorList>
    </citation>
    <scope>NUCLEOTIDE SEQUENCE</scope>
    <source>
        <strain evidence="3">FL966</strain>
    </source>
</reference>
<evidence type="ECO:0000313" key="3">
    <source>
        <dbReference type="EMBL" id="CAG8785235.1"/>
    </source>
</evidence>
<dbReference type="AlphaFoldDB" id="A0A9N9JJJ5"/>
<evidence type="ECO:0000256" key="1">
    <source>
        <dbReference type="SAM" id="MobiDB-lite"/>
    </source>
</evidence>
<dbReference type="EMBL" id="CAJVQA010025215">
    <property type="protein sequence ID" value="CAG8785235.1"/>
    <property type="molecule type" value="Genomic_DNA"/>
</dbReference>
<keyword evidence="4" id="KW-1185">Reference proteome</keyword>
<name>A0A9N9JJJ5_9GLOM</name>
<comment type="caution">
    <text evidence="3">The sequence shown here is derived from an EMBL/GenBank/DDBJ whole genome shotgun (WGS) entry which is preliminary data.</text>
</comment>
<organism evidence="3 4">
    <name type="scientific">Cetraspora pellucida</name>
    <dbReference type="NCBI Taxonomy" id="1433469"/>
    <lineage>
        <taxon>Eukaryota</taxon>
        <taxon>Fungi</taxon>
        <taxon>Fungi incertae sedis</taxon>
        <taxon>Mucoromycota</taxon>
        <taxon>Glomeromycotina</taxon>
        <taxon>Glomeromycetes</taxon>
        <taxon>Diversisporales</taxon>
        <taxon>Gigasporaceae</taxon>
        <taxon>Cetraspora</taxon>
    </lineage>
</organism>
<feature type="compositionally biased region" description="Basic and acidic residues" evidence="1">
    <location>
        <begin position="30"/>
        <end position="43"/>
    </location>
</feature>
<proteinExistence type="predicted"/>
<feature type="compositionally biased region" description="Polar residues" evidence="1">
    <location>
        <begin position="67"/>
        <end position="76"/>
    </location>
</feature>
<feature type="non-terminal residue" evidence="3">
    <location>
        <position position="1"/>
    </location>
</feature>
<sequence>LYKKNISRKEGSLRKKHFKKNTQNTLYEKGPQEKNISRKEGSSKKIHFKKKKNTQGRGLHKKINISRGENIQGTQTGERHKVENSQKRITYPKSCCVVFLLGVLFGVFATGDVFIYTAADRPQPIKLLLI</sequence>
<dbReference type="Proteomes" id="UP000789759">
    <property type="component" value="Unassembled WGS sequence"/>
</dbReference>
<keyword evidence="2" id="KW-0812">Transmembrane</keyword>
<evidence type="ECO:0000313" key="4">
    <source>
        <dbReference type="Proteomes" id="UP000789759"/>
    </source>
</evidence>